<keyword evidence="2" id="KW-1185">Reference proteome</keyword>
<evidence type="ECO:0000313" key="1">
    <source>
        <dbReference type="EMBL" id="KAG0432572.1"/>
    </source>
</evidence>
<dbReference type="EMBL" id="JABSTQ010009137">
    <property type="protein sequence ID" value="KAG0432572.1"/>
    <property type="molecule type" value="Genomic_DNA"/>
</dbReference>
<accession>A0AC60QET0</accession>
<proteinExistence type="predicted"/>
<name>A0AC60QET0_IXOPE</name>
<evidence type="ECO:0000313" key="2">
    <source>
        <dbReference type="Proteomes" id="UP000805193"/>
    </source>
</evidence>
<comment type="caution">
    <text evidence="1">The sequence shown here is derived from an EMBL/GenBank/DDBJ whole genome shotgun (WGS) entry which is preliminary data.</text>
</comment>
<sequence length="168" mass="19139">MNYRRFVASVVISCARRNGHLFWFQRQWGRWRRGGRVSGWPCQWCCSRGLAITPSWGAAGRNYEQWRSTEVVATEGASAIPAKRQLSGSYSKLSENEAGNEDASMGHTEDNDDDFKTVDRRKKKTKRSSQHSQGKANLCESSQTVLVVPTQAEMNLRNLNWQRPSDEL</sequence>
<organism evidence="1 2">
    <name type="scientific">Ixodes persulcatus</name>
    <name type="common">Taiga tick</name>
    <dbReference type="NCBI Taxonomy" id="34615"/>
    <lineage>
        <taxon>Eukaryota</taxon>
        <taxon>Metazoa</taxon>
        <taxon>Ecdysozoa</taxon>
        <taxon>Arthropoda</taxon>
        <taxon>Chelicerata</taxon>
        <taxon>Arachnida</taxon>
        <taxon>Acari</taxon>
        <taxon>Parasitiformes</taxon>
        <taxon>Ixodida</taxon>
        <taxon>Ixodoidea</taxon>
        <taxon>Ixodidae</taxon>
        <taxon>Ixodinae</taxon>
        <taxon>Ixodes</taxon>
    </lineage>
</organism>
<reference evidence="1 2" key="1">
    <citation type="journal article" date="2020" name="Cell">
        <title>Large-Scale Comparative Analyses of Tick Genomes Elucidate Their Genetic Diversity and Vector Capacities.</title>
        <authorList>
            <consortium name="Tick Genome and Microbiome Consortium (TIGMIC)"/>
            <person name="Jia N."/>
            <person name="Wang J."/>
            <person name="Shi W."/>
            <person name="Du L."/>
            <person name="Sun Y."/>
            <person name="Zhan W."/>
            <person name="Jiang J.F."/>
            <person name="Wang Q."/>
            <person name="Zhang B."/>
            <person name="Ji P."/>
            <person name="Bell-Sakyi L."/>
            <person name="Cui X.M."/>
            <person name="Yuan T.T."/>
            <person name="Jiang B.G."/>
            <person name="Yang W.F."/>
            <person name="Lam T.T."/>
            <person name="Chang Q.C."/>
            <person name="Ding S.J."/>
            <person name="Wang X.J."/>
            <person name="Zhu J.G."/>
            <person name="Ruan X.D."/>
            <person name="Zhao L."/>
            <person name="Wei J.T."/>
            <person name="Ye R.Z."/>
            <person name="Que T.C."/>
            <person name="Du C.H."/>
            <person name="Zhou Y.H."/>
            <person name="Cheng J.X."/>
            <person name="Dai P.F."/>
            <person name="Guo W.B."/>
            <person name="Han X.H."/>
            <person name="Huang E.J."/>
            <person name="Li L.F."/>
            <person name="Wei W."/>
            <person name="Gao Y.C."/>
            <person name="Liu J.Z."/>
            <person name="Shao H.Z."/>
            <person name="Wang X."/>
            <person name="Wang C.C."/>
            <person name="Yang T.C."/>
            <person name="Huo Q.B."/>
            <person name="Li W."/>
            <person name="Chen H.Y."/>
            <person name="Chen S.E."/>
            <person name="Zhou L.G."/>
            <person name="Ni X.B."/>
            <person name="Tian J.H."/>
            <person name="Sheng Y."/>
            <person name="Liu T."/>
            <person name="Pan Y.S."/>
            <person name="Xia L.Y."/>
            <person name="Li J."/>
            <person name="Zhao F."/>
            <person name="Cao W.C."/>
        </authorList>
    </citation>
    <scope>NUCLEOTIDE SEQUENCE [LARGE SCALE GENOMIC DNA]</scope>
    <source>
        <strain evidence="1">Iper-2018</strain>
    </source>
</reference>
<protein>
    <submittedName>
        <fullName evidence="1">Uncharacterized protein</fullName>
    </submittedName>
</protein>
<gene>
    <name evidence="1" type="ORF">HPB47_020730</name>
</gene>
<dbReference type="Proteomes" id="UP000805193">
    <property type="component" value="Unassembled WGS sequence"/>
</dbReference>